<evidence type="ECO:0000256" key="1">
    <source>
        <dbReference type="SAM" id="SignalP"/>
    </source>
</evidence>
<evidence type="ECO:0000313" key="2">
    <source>
        <dbReference type="EMBL" id="SFC50555.1"/>
    </source>
</evidence>
<evidence type="ECO:0000313" key="3">
    <source>
        <dbReference type="Proteomes" id="UP000199672"/>
    </source>
</evidence>
<sequence length="465" mass="54239">MKQIFLFLVFIYSTVSLSQTVLASYPIDLKTQKEECETLNAENVVTHEVFAFIASRDSLTILKYNSALFLNDKFTTTRQYTENRSLMGYSFSEDGNPTLYWFSPVDNSIIVIKYYFETKTTRALKFGLPVDEQSILAQYQKDNNFYLVLKYKEKPALTVYLFKNGMADEKFLDFSPFTFRDRKTQQKTFNQILNENPIEKMEPGEYNPLYKVTAKSKLYILPNRLILSLDQGLRKTQLFDINLENSEITEKTFLQPLGQKNARTSNSFYHENKLYQINVNSNELLFDIKDYNTGESIKSFTVLRKDTIRFNNSPFLMQIEDRKPKTIKNTSNFIKELASTNAGLSVYKNQKNLLITLGGTGSSSKTVSMNGFNMFDDYFGDFPSTNYYNIDSDYSVFFESIWTKKLELTTETHEPFASDKIYYFIDTHREVFIPNVIKLNNYSILGYYDTIAKQYTLRKFTDGFE</sequence>
<protein>
    <submittedName>
        <fullName evidence="2">Uncharacterized protein</fullName>
    </submittedName>
</protein>
<organism evidence="2 3">
    <name type="scientific">Flavobacterium phragmitis</name>
    <dbReference type="NCBI Taxonomy" id="739143"/>
    <lineage>
        <taxon>Bacteria</taxon>
        <taxon>Pseudomonadati</taxon>
        <taxon>Bacteroidota</taxon>
        <taxon>Flavobacteriia</taxon>
        <taxon>Flavobacteriales</taxon>
        <taxon>Flavobacteriaceae</taxon>
        <taxon>Flavobacterium</taxon>
    </lineage>
</organism>
<feature type="chain" id="PRO_5011532046" evidence="1">
    <location>
        <begin position="19"/>
        <end position="465"/>
    </location>
</feature>
<name>A0A1I1JQ85_9FLAO</name>
<dbReference type="EMBL" id="FOMH01000001">
    <property type="protein sequence ID" value="SFC50555.1"/>
    <property type="molecule type" value="Genomic_DNA"/>
</dbReference>
<reference evidence="3" key="1">
    <citation type="submission" date="2016-10" db="EMBL/GenBank/DDBJ databases">
        <authorList>
            <person name="Varghese N."/>
            <person name="Submissions S."/>
        </authorList>
    </citation>
    <scope>NUCLEOTIDE SEQUENCE [LARGE SCALE GENOMIC DNA]</scope>
    <source>
        <strain evidence="3">CGMCC 1.10370</strain>
    </source>
</reference>
<dbReference type="Proteomes" id="UP000199672">
    <property type="component" value="Unassembled WGS sequence"/>
</dbReference>
<feature type="signal peptide" evidence="1">
    <location>
        <begin position="1"/>
        <end position="18"/>
    </location>
</feature>
<gene>
    <name evidence="2" type="ORF">SAMN05216297_10159</name>
</gene>
<dbReference type="RefSeq" id="WP_091489741.1">
    <property type="nucleotide sequence ID" value="NZ_FOMH01000001.1"/>
</dbReference>
<keyword evidence="3" id="KW-1185">Reference proteome</keyword>
<dbReference type="OrthoDB" id="1331096at2"/>
<proteinExistence type="predicted"/>
<accession>A0A1I1JQ85</accession>
<dbReference type="AlphaFoldDB" id="A0A1I1JQ85"/>
<keyword evidence="1" id="KW-0732">Signal</keyword>
<dbReference type="STRING" id="739143.SAMN05216297_10159"/>